<dbReference type="EMBL" id="KI397501">
    <property type="protein sequence ID" value="ERM94897.1"/>
    <property type="molecule type" value="Genomic_DNA"/>
</dbReference>
<proteinExistence type="predicted"/>
<name>W1NGH6_AMBTC</name>
<dbReference type="Proteomes" id="UP000017836">
    <property type="component" value="Unassembled WGS sequence"/>
</dbReference>
<keyword evidence="2" id="KW-1185">Reference proteome</keyword>
<protein>
    <submittedName>
        <fullName evidence="1">Uncharacterized protein</fullName>
    </submittedName>
</protein>
<dbReference type="AlphaFoldDB" id="W1NGH6"/>
<organism evidence="1 2">
    <name type="scientific">Amborella trichopoda</name>
    <dbReference type="NCBI Taxonomy" id="13333"/>
    <lineage>
        <taxon>Eukaryota</taxon>
        <taxon>Viridiplantae</taxon>
        <taxon>Streptophyta</taxon>
        <taxon>Embryophyta</taxon>
        <taxon>Tracheophyta</taxon>
        <taxon>Spermatophyta</taxon>
        <taxon>Magnoliopsida</taxon>
        <taxon>Amborellales</taxon>
        <taxon>Amborellaceae</taxon>
        <taxon>Amborella</taxon>
    </lineage>
</organism>
<sequence>MQDASRRLKVHDPALMESYDESYLDGLAELPLNFVKLNFRNHFNVKGNPQLHVMSYLAIHTLRDKPTALNAIFAHSLVGNVVTWNNNFVRDLPESTCSEIFRKFAMHHLANKLSPISLGELATIKAGTRCSVHGLC</sequence>
<dbReference type="HOGENOM" id="CLU_1878191_0_0_1"/>
<evidence type="ECO:0000313" key="2">
    <source>
        <dbReference type="Proteomes" id="UP000017836"/>
    </source>
</evidence>
<reference evidence="2" key="1">
    <citation type="journal article" date="2013" name="Science">
        <title>The Amborella genome and the evolution of flowering plants.</title>
        <authorList>
            <consortium name="Amborella Genome Project"/>
        </authorList>
    </citation>
    <scope>NUCLEOTIDE SEQUENCE [LARGE SCALE GENOMIC DNA]</scope>
</reference>
<accession>W1NGH6</accession>
<evidence type="ECO:0000313" key="1">
    <source>
        <dbReference type="EMBL" id="ERM94897.1"/>
    </source>
</evidence>
<dbReference type="Gramene" id="ERM94897">
    <property type="protein sequence ID" value="ERM94897"/>
    <property type="gene ID" value="AMTR_s00009p00147720"/>
</dbReference>
<gene>
    <name evidence="1" type="ORF">AMTR_s00009p00147720</name>
</gene>